<dbReference type="Pfam" id="PF12146">
    <property type="entry name" value="Hydrolase_4"/>
    <property type="match status" value="1"/>
</dbReference>
<comment type="caution">
    <text evidence="2">The sequence shown here is derived from an EMBL/GenBank/DDBJ whole genome shotgun (WGS) entry which is preliminary data.</text>
</comment>
<evidence type="ECO:0000259" key="1">
    <source>
        <dbReference type="Pfam" id="PF12146"/>
    </source>
</evidence>
<dbReference type="Proteomes" id="UP001165561">
    <property type="component" value="Unassembled WGS sequence"/>
</dbReference>
<evidence type="ECO:0000313" key="2">
    <source>
        <dbReference type="EMBL" id="MDD9206758.1"/>
    </source>
</evidence>
<protein>
    <submittedName>
        <fullName evidence="2">Alpha/beta fold hydrolase</fullName>
    </submittedName>
</protein>
<reference evidence="2" key="1">
    <citation type="submission" date="2023-02" db="EMBL/GenBank/DDBJ databases">
        <title>Georgenia sp.10Sc9-8, isolated from a soil sample collected from the Taklamakan desert.</title>
        <authorList>
            <person name="Liu S."/>
        </authorList>
    </citation>
    <scope>NUCLEOTIDE SEQUENCE</scope>
    <source>
        <strain evidence="2">10Sc9-8</strain>
    </source>
</reference>
<keyword evidence="3" id="KW-1185">Reference proteome</keyword>
<name>A0ABT5TYL5_9MICO</name>
<dbReference type="SUPFAM" id="SSF53474">
    <property type="entry name" value="alpha/beta-Hydrolases"/>
    <property type="match status" value="1"/>
</dbReference>
<dbReference type="InterPro" id="IPR051044">
    <property type="entry name" value="MAG_DAG_Lipase"/>
</dbReference>
<dbReference type="EMBL" id="JARACI010000969">
    <property type="protein sequence ID" value="MDD9206758.1"/>
    <property type="molecule type" value="Genomic_DNA"/>
</dbReference>
<dbReference type="GO" id="GO:0016787">
    <property type="term" value="F:hydrolase activity"/>
    <property type="evidence" value="ECO:0007669"/>
    <property type="project" value="UniProtKB-KW"/>
</dbReference>
<dbReference type="InterPro" id="IPR022742">
    <property type="entry name" value="Hydrolase_4"/>
</dbReference>
<proteinExistence type="predicted"/>
<evidence type="ECO:0000313" key="3">
    <source>
        <dbReference type="Proteomes" id="UP001165561"/>
    </source>
</evidence>
<accession>A0ABT5TYL5</accession>
<dbReference type="Gene3D" id="3.40.50.1820">
    <property type="entry name" value="alpha/beta hydrolase"/>
    <property type="match status" value="1"/>
</dbReference>
<feature type="domain" description="Serine aminopeptidase S33" evidence="1">
    <location>
        <begin position="11"/>
        <end position="249"/>
    </location>
</feature>
<keyword evidence="2" id="KW-0378">Hydrolase</keyword>
<sequence>MHGSVCRAPRERAAMLLAHGYGEHLGRYVELTDALLGLGVSVLAYDQRGHGRSPGRRATVDVETLVRDHLAVRRQAAALTTGRDLLLHGHSLGGVVVAASVLRRPAGVPAVLLSSPALDLGVPTVAPVRAAATALARVAPRAPTVRLDARAVSRVPSVVADYEADPLVAHVRLPALTAATLLTMGAEVLTRAERWAPPVLLVHGTHDRLAMVEGSRRFAREAGTARRPRPPVRLVEVPGGFHELFHDLDAAAMLDVTVDWVRGRLG</sequence>
<organism evidence="2 3">
    <name type="scientific">Georgenia halotolerans</name>
    <dbReference type="NCBI Taxonomy" id="3028317"/>
    <lineage>
        <taxon>Bacteria</taxon>
        <taxon>Bacillati</taxon>
        <taxon>Actinomycetota</taxon>
        <taxon>Actinomycetes</taxon>
        <taxon>Micrococcales</taxon>
        <taxon>Bogoriellaceae</taxon>
        <taxon>Georgenia</taxon>
    </lineage>
</organism>
<dbReference type="InterPro" id="IPR029058">
    <property type="entry name" value="AB_hydrolase_fold"/>
</dbReference>
<dbReference type="PANTHER" id="PTHR11614">
    <property type="entry name" value="PHOSPHOLIPASE-RELATED"/>
    <property type="match status" value="1"/>
</dbReference>
<gene>
    <name evidence="2" type="ORF">PU560_09805</name>
</gene>